<accession>A0A2S7N2C6</accession>
<dbReference type="SUPFAM" id="SSF52266">
    <property type="entry name" value="SGNH hydrolase"/>
    <property type="match status" value="1"/>
</dbReference>
<organism evidence="2 3">
    <name type="scientific">Pradoshia eiseniae</name>
    <dbReference type="NCBI Taxonomy" id="2064768"/>
    <lineage>
        <taxon>Bacteria</taxon>
        <taxon>Bacillati</taxon>
        <taxon>Bacillota</taxon>
        <taxon>Bacilli</taxon>
        <taxon>Bacillales</taxon>
        <taxon>Bacillaceae</taxon>
        <taxon>Pradoshia</taxon>
    </lineage>
</organism>
<name>A0A2S7N2C6_9BACI</name>
<keyword evidence="3" id="KW-1185">Reference proteome</keyword>
<sequence length="266" mass="31200">MRKIIRRYSCKQGDYMKIVILGDSISEGIGKKKHNYAEILQQDYKDIEIVNLALTGTTIKYALGLVDEINKINPDIIFVCYGNVDAILRPITNKKFGLYNLVPRRYRNNGMLDPRAFISRKKLKGTFQLLESHIRYNIKKILLKTEGTYCWTELELFREIYNQFLERVSEGKRREILLISTVTINDKYFPGSTKQFELYNSTIKQIALEHGYKFIDIYNILKKYPRSLVYGNDHFHPVEEGYRKIAEVLSEEIDSIIKSHQLSKKI</sequence>
<dbReference type="Proteomes" id="UP000239663">
    <property type="component" value="Unassembled WGS sequence"/>
</dbReference>
<comment type="caution">
    <text evidence="2">The sequence shown here is derived from an EMBL/GenBank/DDBJ whole genome shotgun (WGS) entry which is preliminary data.</text>
</comment>
<dbReference type="InterPro" id="IPR036514">
    <property type="entry name" value="SGNH_hydro_sf"/>
</dbReference>
<feature type="domain" description="SGNH hydrolase-type esterase" evidence="1">
    <location>
        <begin position="20"/>
        <end position="243"/>
    </location>
</feature>
<dbReference type="AlphaFoldDB" id="A0A2S7N2C6"/>
<evidence type="ECO:0000313" key="2">
    <source>
        <dbReference type="EMBL" id="PQD96179.1"/>
    </source>
</evidence>
<evidence type="ECO:0000259" key="1">
    <source>
        <dbReference type="Pfam" id="PF13472"/>
    </source>
</evidence>
<dbReference type="InterPro" id="IPR051532">
    <property type="entry name" value="Ester_Hydrolysis_Enzymes"/>
</dbReference>
<dbReference type="GO" id="GO:0004622">
    <property type="term" value="F:phosphatidylcholine lysophospholipase activity"/>
    <property type="evidence" value="ECO:0007669"/>
    <property type="project" value="TreeGrafter"/>
</dbReference>
<dbReference type="PANTHER" id="PTHR30383">
    <property type="entry name" value="THIOESTERASE 1/PROTEASE 1/LYSOPHOSPHOLIPASE L1"/>
    <property type="match status" value="1"/>
</dbReference>
<dbReference type="Gene3D" id="3.40.50.1110">
    <property type="entry name" value="SGNH hydrolase"/>
    <property type="match status" value="1"/>
</dbReference>
<reference evidence="2 3" key="1">
    <citation type="submission" date="2017-12" db="EMBL/GenBank/DDBJ databases">
        <title>Taxonomic description and draft genome of Pradoshia cofamensis Gen. nov., sp. nov., a thermotolerant bacillale isolated from anterior gut of earthworm Eisenia fetida.</title>
        <authorList>
            <person name="Saha T."/>
            <person name="Chakraborty R."/>
        </authorList>
    </citation>
    <scope>NUCLEOTIDE SEQUENCE [LARGE SCALE GENOMIC DNA]</scope>
    <source>
        <strain evidence="2 3">EAG3</strain>
    </source>
</reference>
<dbReference type="PANTHER" id="PTHR30383:SF5">
    <property type="entry name" value="SGNH HYDROLASE-TYPE ESTERASE DOMAIN-CONTAINING PROTEIN"/>
    <property type="match status" value="1"/>
</dbReference>
<proteinExistence type="predicted"/>
<dbReference type="InterPro" id="IPR013830">
    <property type="entry name" value="SGNH_hydro"/>
</dbReference>
<dbReference type="EMBL" id="PKOZ01000002">
    <property type="protein sequence ID" value="PQD96179.1"/>
    <property type="molecule type" value="Genomic_DNA"/>
</dbReference>
<gene>
    <name evidence="2" type="ORF">CYL18_06145</name>
</gene>
<protein>
    <recommendedName>
        <fullName evidence="1">SGNH hydrolase-type esterase domain-containing protein</fullName>
    </recommendedName>
</protein>
<dbReference type="Pfam" id="PF13472">
    <property type="entry name" value="Lipase_GDSL_2"/>
    <property type="match status" value="1"/>
</dbReference>
<evidence type="ECO:0000313" key="3">
    <source>
        <dbReference type="Proteomes" id="UP000239663"/>
    </source>
</evidence>